<sequence length="448" mass="49065">MDPLFMSIILFSPILGVQPQYQVFKQIQQLAMLTNLTSCYICTSGSLSAEVLPLSLEDTVKVNARVTVAIQSEATYPSPAAESLFLTVLAQTIRNIPNLNFTNATNPVRVFHNLTSENQFPICFTSHRMNGTFLGSLNNCSYEVVLSWTNQEKHYNSSETKINSYRKPGKQHQFLLLKYPDPRKPQYTSNTNTSNISTGWNTVLINNSSLPLAQALAWGVQRSFLKFHPSLSFHSRLTAQLGVAGTLLWEQLTGTSSSGSDPPLELASWGYEVSLDPGQGLYFICGNSGYLSLPSQWKGTCGIAALLPRLSYANASTKFPFHIRHSHASVKRAAPAVLHPLATAVTGLSGTTLGSISLHLSSQQTQALAEITGAIQEQQQHIDSLAGIVLQNRRSLDLLTANQRGLCIFRKEECCFYVNSSGKILGHLTKATNVVTNLRTAENTLNSV</sequence>
<keyword evidence="4" id="KW-1185">Reference proteome</keyword>
<dbReference type="OrthoDB" id="9451770at2759"/>
<keyword evidence="1" id="KW-1015">Disulfide bond</keyword>
<protein>
    <submittedName>
        <fullName evidence="3">Uncharacterized protein</fullName>
    </submittedName>
</protein>
<proteinExistence type="predicted"/>
<keyword evidence="2" id="KW-0732">Signal</keyword>
<feature type="chain" id="PRO_5035227316" evidence="2">
    <location>
        <begin position="17"/>
        <end position="448"/>
    </location>
</feature>
<dbReference type="KEGG" id="cjc:108590918"/>
<evidence type="ECO:0000256" key="1">
    <source>
        <dbReference type="ARBA" id="ARBA00023157"/>
    </source>
</evidence>
<reference evidence="3" key="3">
    <citation type="submission" date="2025-09" db="UniProtKB">
        <authorList>
            <consortium name="Ensembl"/>
        </authorList>
    </citation>
    <scope>IDENTIFICATION</scope>
</reference>
<gene>
    <name evidence="3" type="primary">LOC108590918</name>
</gene>
<accession>A0A8I3W4G6</accession>
<evidence type="ECO:0000313" key="3">
    <source>
        <dbReference type="Ensembl" id="ENSCJAP00000081282.1"/>
    </source>
</evidence>
<dbReference type="Proteomes" id="UP000008225">
    <property type="component" value="Chromosome 3"/>
</dbReference>
<organism evidence="3 4">
    <name type="scientific">Callithrix jacchus</name>
    <name type="common">White-tufted-ear marmoset</name>
    <name type="synonym">Simia Jacchus</name>
    <dbReference type="NCBI Taxonomy" id="9483"/>
    <lineage>
        <taxon>Eukaryota</taxon>
        <taxon>Metazoa</taxon>
        <taxon>Chordata</taxon>
        <taxon>Craniata</taxon>
        <taxon>Vertebrata</taxon>
        <taxon>Euteleostomi</taxon>
        <taxon>Mammalia</taxon>
        <taxon>Eutheria</taxon>
        <taxon>Euarchontoglires</taxon>
        <taxon>Primates</taxon>
        <taxon>Haplorrhini</taxon>
        <taxon>Platyrrhini</taxon>
        <taxon>Cebidae</taxon>
        <taxon>Callitrichinae</taxon>
        <taxon>Callithrix</taxon>
        <taxon>Callithrix</taxon>
    </lineage>
</organism>
<dbReference type="RefSeq" id="XP_017826043.1">
    <property type="nucleotide sequence ID" value="XM_017970554.2"/>
</dbReference>
<dbReference type="PANTHER" id="PTHR10424">
    <property type="entry name" value="VIRAL ENVELOPE PROTEIN"/>
    <property type="match status" value="1"/>
</dbReference>
<dbReference type="Ensembl" id="ENSCJAT00000117453.1">
    <property type="protein sequence ID" value="ENSCJAP00000081282.1"/>
    <property type="gene ID" value="ENSCJAG00000072934.1"/>
</dbReference>
<dbReference type="OMA" id="ICCENTY"/>
<name>A0A8I3W4G6_CALJA</name>
<reference evidence="3 4" key="1">
    <citation type="submission" date="2009-03" db="EMBL/GenBank/DDBJ databases">
        <authorList>
            <person name="Warren W."/>
            <person name="Ye L."/>
            <person name="Minx P."/>
            <person name="Worley K."/>
            <person name="Gibbs R."/>
            <person name="Wilson R.K."/>
        </authorList>
    </citation>
    <scope>NUCLEOTIDE SEQUENCE [LARGE SCALE GENOMIC DNA]</scope>
</reference>
<dbReference type="InterPro" id="IPR018154">
    <property type="entry name" value="TLV/ENV_coat_polyprotein"/>
</dbReference>
<evidence type="ECO:0000256" key="2">
    <source>
        <dbReference type="SAM" id="SignalP"/>
    </source>
</evidence>
<reference evidence="3" key="2">
    <citation type="submission" date="2025-08" db="UniProtKB">
        <authorList>
            <consortium name="Ensembl"/>
        </authorList>
    </citation>
    <scope>IDENTIFICATION</scope>
</reference>
<dbReference type="SUPFAM" id="SSF58069">
    <property type="entry name" value="Virus ectodomain"/>
    <property type="match status" value="1"/>
</dbReference>
<evidence type="ECO:0000313" key="4">
    <source>
        <dbReference type="Proteomes" id="UP000008225"/>
    </source>
</evidence>
<dbReference type="GeneID" id="108590918"/>
<dbReference type="PANTHER" id="PTHR10424:SF73">
    <property type="entry name" value="ENDOGENOUS RETROVIRUS GROUP FC1 ENV POLYPROTEIN-RELATED"/>
    <property type="match status" value="1"/>
</dbReference>
<dbReference type="AlphaFoldDB" id="A0A8I3W4G6"/>
<feature type="signal peptide" evidence="2">
    <location>
        <begin position="1"/>
        <end position="16"/>
    </location>
</feature>
<dbReference type="Gene3D" id="1.10.287.210">
    <property type="match status" value="1"/>
</dbReference>
<dbReference type="GeneTree" id="ENSGT00940000163436"/>
<dbReference type="Pfam" id="PF00429">
    <property type="entry name" value="TLV_coat"/>
    <property type="match status" value="1"/>
</dbReference>